<feature type="region of interest" description="Disordered" evidence="6">
    <location>
        <begin position="451"/>
        <end position="472"/>
    </location>
</feature>
<dbReference type="PANTHER" id="PTHR47089">
    <property type="entry name" value="ABC TRANSPORTER, PERMEASE PROTEIN"/>
    <property type="match status" value="1"/>
</dbReference>
<keyword evidence="2" id="KW-1003">Cell membrane</keyword>
<evidence type="ECO:0000313" key="8">
    <source>
        <dbReference type="EMBL" id="MCA5892366.1"/>
    </source>
</evidence>
<feature type="compositionally biased region" description="Basic and acidic residues" evidence="6">
    <location>
        <begin position="1"/>
        <end position="12"/>
    </location>
</feature>
<feature type="transmembrane region" description="Helical" evidence="7">
    <location>
        <begin position="209"/>
        <end position="232"/>
    </location>
</feature>
<dbReference type="Proteomes" id="UP001319870">
    <property type="component" value="Unassembled WGS sequence"/>
</dbReference>
<comment type="caution">
    <text evidence="8">The sequence shown here is derived from an EMBL/GenBank/DDBJ whole genome shotgun (WGS) entry which is preliminary data.</text>
</comment>
<reference evidence="8 9" key="1">
    <citation type="submission" date="2021-09" db="EMBL/GenBank/DDBJ databases">
        <title>Isoptericola luteus sp. nov., a novel bacterium isolated from Harbin, the capital city of Heilongjiang province.</title>
        <authorList>
            <person name="Li J."/>
        </authorList>
    </citation>
    <scope>NUCLEOTIDE SEQUENCE [LARGE SCALE GENOMIC DNA]</scope>
    <source>
        <strain evidence="8 9">NEAU-Y5</strain>
    </source>
</reference>
<feature type="compositionally biased region" description="Acidic residues" evidence="6">
    <location>
        <begin position="39"/>
        <end position="51"/>
    </location>
</feature>
<feature type="transmembrane region" description="Helical" evidence="7">
    <location>
        <begin position="186"/>
        <end position="203"/>
    </location>
</feature>
<comment type="subcellular location">
    <subcellularLocation>
        <location evidence="1">Cell membrane</location>
        <topology evidence="1">Multi-pass membrane protein</topology>
    </subcellularLocation>
</comment>
<evidence type="ECO:0000256" key="7">
    <source>
        <dbReference type="SAM" id="Phobius"/>
    </source>
</evidence>
<evidence type="ECO:0000256" key="1">
    <source>
        <dbReference type="ARBA" id="ARBA00004651"/>
    </source>
</evidence>
<keyword evidence="3 7" id="KW-0812">Transmembrane</keyword>
<dbReference type="PANTHER" id="PTHR47089:SF1">
    <property type="entry name" value="GUANOSINE ABC TRANSPORTER PERMEASE PROTEIN NUPP"/>
    <property type="match status" value="1"/>
</dbReference>
<sequence>MSGETPDRDTTPGRDTTPEAAAEGVVENPLDEALGSVDPEAEPGLAEELEQEVAREQAPDVPDTGDRWRDAFRRATSGSWVVALGAIVLAIVAGSVLIIVTNEAVLAAAPYFFSRPGDTFAAIGEAVGGAYSALFQGAVYNFGADSFAQGIRPLTQTLTNATPLIAAGLGVALAFRAGLFNIGGQGQMLVAAIAAGWIGFGVTGVPWPWHMLLCLVAGVAAGALWAGIAGLLKARTGAHEVIVTIMLNYIAFYLLSYFLATPGLMQAPGSANPKTPPMQDGAVLPPLLGEQYNLHWGFVLSLVAVAYVWWLLNRSSTGFAFRAVGENPKAARVAGIDVSRTTVLVMLVAGGLVGLAGTQQVLGTVTTGFSADIDAGIGFDAITVALLGGSSPIGVLGAGILFGGFKAGGSAMQAAEGVPIEIVLVVQSLIVLFIAAPPLVRAIFRLPQPDRRPRAPRRRAAATPATTEEGQA</sequence>
<gene>
    <name evidence="8" type="ORF">LEP48_03240</name>
</gene>
<dbReference type="Pfam" id="PF02653">
    <property type="entry name" value="BPD_transp_2"/>
    <property type="match status" value="1"/>
</dbReference>
<feature type="region of interest" description="Disordered" evidence="6">
    <location>
        <begin position="1"/>
        <end position="67"/>
    </location>
</feature>
<evidence type="ECO:0000256" key="6">
    <source>
        <dbReference type="SAM" id="MobiDB-lite"/>
    </source>
</evidence>
<feature type="transmembrane region" description="Helical" evidence="7">
    <location>
        <begin position="381"/>
        <end position="402"/>
    </location>
</feature>
<dbReference type="RefSeq" id="WP_225564144.1">
    <property type="nucleotide sequence ID" value="NZ_JAIXCQ010000002.1"/>
</dbReference>
<proteinExistence type="predicted"/>
<dbReference type="InterPro" id="IPR001851">
    <property type="entry name" value="ABC_transp_permease"/>
</dbReference>
<protein>
    <submittedName>
        <fullName evidence="8">ABC transporter permease</fullName>
    </submittedName>
</protein>
<evidence type="ECO:0000256" key="5">
    <source>
        <dbReference type="ARBA" id="ARBA00023136"/>
    </source>
</evidence>
<dbReference type="CDD" id="cd06580">
    <property type="entry name" value="TM_PBP1_transp_TpRbsC_like"/>
    <property type="match status" value="1"/>
</dbReference>
<evidence type="ECO:0000313" key="9">
    <source>
        <dbReference type="Proteomes" id="UP001319870"/>
    </source>
</evidence>
<dbReference type="EMBL" id="JAIXCQ010000002">
    <property type="protein sequence ID" value="MCA5892366.1"/>
    <property type="molecule type" value="Genomic_DNA"/>
</dbReference>
<feature type="transmembrane region" description="Helical" evidence="7">
    <location>
        <begin position="241"/>
        <end position="260"/>
    </location>
</feature>
<keyword evidence="5 7" id="KW-0472">Membrane</keyword>
<accession>A0ABS7ZBE1</accession>
<feature type="transmembrane region" description="Helical" evidence="7">
    <location>
        <begin position="77"/>
        <end position="100"/>
    </location>
</feature>
<keyword evidence="4 7" id="KW-1133">Transmembrane helix</keyword>
<organism evidence="8 9">
    <name type="scientific">Isoptericola luteus</name>
    <dbReference type="NCBI Taxonomy" id="2879484"/>
    <lineage>
        <taxon>Bacteria</taxon>
        <taxon>Bacillati</taxon>
        <taxon>Actinomycetota</taxon>
        <taxon>Actinomycetes</taxon>
        <taxon>Micrococcales</taxon>
        <taxon>Promicromonosporaceae</taxon>
        <taxon>Isoptericola</taxon>
    </lineage>
</organism>
<feature type="transmembrane region" description="Helical" evidence="7">
    <location>
        <begin position="422"/>
        <end position="444"/>
    </location>
</feature>
<keyword evidence="9" id="KW-1185">Reference proteome</keyword>
<feature type="transmembrane region" description="Helical" evidence="7">
    <location>
        <begin position="294"/>
        <end position="312"/>
    </location>
</feature>
<evidence type="ECO:0000256" key="2">
    <source>
        <dbReference type="ARBA" id="ARBA00022475"/>
    </source>
</evidence>
<name>A0ABS7ZBE1_9MICO</name>
<feature type="compositionally biased region" description="Low complexity" evidence="6">
    <location>
        <begin position="461"/>
        <end position="472"/>
    </location>
</feature>
<evidence type="ECO:0000256" key="4">
    <source>
        <dbReference type="ARBA" id="ARBA00022989"/>
    </source>
</evidence>
<feature type="compositionally biased region" description="Basic and acidic residues" evidence="6">
    <location>
        <begin position="52"/>
        <end position="67"/>
    </location>
</feature>
<evidence type="ECO:0000256" key="3">
    <source>
        <dbReference type="ARBA" id="ARBA00022692"/>
    </source>
</evidence>